<dbReference type="GO" id="GO:0005886">
    <property type="term" value="C:plasma membrane"/>
    <property type="evidence" value="ECO:0007669"/>
    <property type="project" value="UniProtKB-SubCell"/>
</dbReference>
<evidence type="ECO:0000313" key="10">
    <source>
        <dbReference type="Proteomes" id="UP000184465"/>
    </source>
</evidence>
<accession>A0A1M6NK29</accession>
<dbReference type="PROSITE" id="PS00761">
    <property type="entry name" value="SPASE_I_3"/>
    <property type="match status" value="1"/>
</dbReference>
<dbReference type="Gene3D" id="2.10.109.10">
    <property type="entry name" value="Umud Fragment, subunit A"/>
    <property type="match status" value="1"/>
</dbReference>
<dbReference type="InterPro" id="IPR019758">
    <property type="entry name" value="Pept_S26A_signal_pept_1_CS"/>
</dbReference>
<reference evidence="9 10" key="1">
    <citation type="submission" date="2016-11" db="EMBL/GenBank/DDBJ databases">
        <authorList>
            <person name="Jaros S."/>
            <person name="Januszkiewicz K."/>
            <person name="Wedrychowicz H."/>
        </authorList>
    </citation>
    <scope>NUCLEOTIDE SEQUENCE [LARGE SCALE GENOMIC DNA]</scope>
    <source>
        <strain evidence="9 10">DSM 15212</strain>
    </source>
</reference>
<dbReference type="GO" id="GO:0009003">
    <property type="term" value="F:signal peptidase activity"/>
    <property type="evidence" value="ECO:0007669"/>
    <property type="project" value="UniProtKB-EC"/>
</dbReference>
<dbReference type="SUPFAM" id="SSF51306">
    <property type="entry name" value="LexA/Signal peptidase"/>
    <property type="match status" value="1"/>
</dbReference>
<dbReference type="EMBL" id="FRAG01000017">
    <property type="protein sequence ID" value="SHJ96029.1"/>
    <property type="molecule type" value="Genomic_DNA"/>
</dbReference>
<keyword evidence="5 7" id="KW-0378">Hydrolase</keyword>
<keyword evidence="7" id="KW-1133">Transmembrane helix</keyword>
<gene>
    <name evidence="9" type="ORF">SAMN02745912_01761</name>
</gene>
<dbReference type="OrthoDB" id="9802919at2"/>
<dbReference type="RefSeq" id="WP_073149006.1">
    <property type="nucleotide sequence ID" value="NZ_FRAG01000017.1"/>
</dbReference>
<evidence type="ECO:0000259" key="8">
    <source>
        <dbReference type="Pfam" id="PF10502"/>
    </source>
</evidence>
<dbReference type="Pfam" id="PF10502">
    <property type="entry name" value="Peptidase_S26"/>
    <property type="match status" value="1"/>
</dbReference>
<dbReference type="EC" id="3.4.21.89" evidence="4 7"/>
<evidence type="ECO:0000256" key="5">
    <source>
        <dbReference type="ARBA" id="ARBA00022801"/>
    </source>
</evidence>
<comment type="catalytic activity">
    <reaction evidence="1 7">
        <text>Cleavage of hydrophobic, N-terminal signal or leader sequences from secreted and periplasmic proteins.</text>
        <dbReference type="EC" id="3.4.21.89"/>
    </reaction>
</comment>
<evidence type="ECO:0000256" key="2">
    <source>
        <dbReference type="ARBA" id="ARBA00004401"/>
    </source>
</evidence>
<dbReference type="InterPro" id="IPR036286">
    <property type="entry name" value="LexA/Signal_pep-like_sf"/>
</dbReference>
<organism evidence="9 10">
    <name type="scientific">Paramaledivibacter caminithermalis (strain DSM 15212 / CIP 107654 / DViRD3)</name>
    <name type="common">Clostridium caminithermale</name>
    <dbReference type="NCBI Taxonomy" id="1121301"/>
    <lineage>
        <taxon>Bacteria</taxon>
        <taxon>Bacillati</taxon>
        <taxon>Bacillota</taxon>
        <taxon>Clostridia</taxon>
        <taxon>Peptostreptococcales</taxon>
        <taxon>Caminicellaceae</taxon>
        <taxon>Paramaledivibacter</taxon>
    </lineage>
</organism>
<dbReference type="InterPro" id="IPR000223">
    <property type="entry name" value="Pept_S26A_signal_pept_1"/>
</dbReference>
<protein>
    <recommendedName>
        <fullName evidence="4 7">Signal peptidase I</fullName>
        <ecNumber evidence="4 7">3.4.21.89</ecNumber>
    </recommendedName>
</protein>
<dbReference type="GO" id="GO:0006465">
    <property type="term" value="P:signal peptide processing"/>
    <property type="evidence" value="ECO:0007669"/>
    <property type="project" value="InterPro"/>
</dbReference>
<evidence type="ECO:0000256" key="3">
    <source>
        <dbReference type="ARBA" id="ARBA00009370"/>
    </source>
</evidence>
<dbReference type="NCBIfam" id="TIGR02227">
    <property type="entry name" value="sigpep_I_bact"/>
    <property type="match status" value="1"/>
</dbReference>
<feature type="domain" description="Peptidase S26" evidence="8">
    <location>
        <begin position="8"/>
        <end position="157"/>
    </location>
</feature>
<dbReference type="PANTHER" id="PTHR43390">
    <property type="entry name" value="SIGNAL PEPTIDASE I"/>
    <property type="match status" value="1"/>
</dbReference>
<dbReference type="PANTHER" id="PTHR43390:SF1">
    <property type="entry name" value="CHLOROPLAST PROCESSING PEPTIDASE"/>
    <property type="match status" value="1"/>
</dbReference>
<dbReference type="Proteomes" id="UP000184465">
    <property type="component" value="Unassembled WGS sequence"/>
</dbReference>
<feature type="active site" evidence="6">
    <location>
        <position position="33"/>
    </location>
</feature>
<evidence type="ECO:0000313" key="9">
    <source>
        <dbReference type="EMBL" id="SHJ96029.1"/>
    </source>
</evidence>
<dbReference type="InterPro" id="IPR019533">
    <property type="entry name" value="Peptidase_S26"/>
</dbReference>
<proteinExistence type="inferred from homology"/>
<keyword evidence="7" id="KW-0812">Transmembrane</keyword>
<name>A0A1M6NK29_PARC5</name>
<feature type="transmembrane region" description="Helical" evidence="7">
    <location>
        <begin position="6"/>
        <end position="24"/>
    </location>
</feature>
<evidence type="ECO:0000256" key="6">
    <source>
        <dbReference type="PIRSR" id="PIRSR600223-1"/>
    </source>
</evidence>
<evidence type="ECO:0000256" key="1">
    <source>
        <dbReference type="ARBA" id="ARBA00000677"/>
    </source>
</evidence>
<evidence type="ECO:0000256" key="4">
    <source>
        <dbReference type="ARBA" id="ARBA00013208"/>
    </source>
</evidence>
<sequence>MFKKALRYGLTTIIMIILIVPFILKPIKVKGNSMYPVLKDGDWVLVSKISYIFSKPRRGDIIVFDLPNLNRNKKYFIKRIIGLEKETIEIKFGKIYINNAILHECYGYSSISDSFYKRIIPIHNFFVLGDNRRISVDSRYEDIGFVDRSQIIGKIILEW</sequence>
<comment type="subcellular location">
    <subcellularLocation>
        <location evidence="2">Cell membrane</location>
        <topology evidence="2">Single-pass type II membrane protein</topology>
    </subcellularLocation>
    <subcellularLocation>
        <location evidence="7">Membrane</location>
        <topology evidence="7">Single-pass type II membrane protein</topology>
    </subcellularLocation>
</comment>
<feature type="active site" evidence="6">
    <location>
        <position position="78"/>
    </location>
</feature>
<dbReference type="GO" id="GO:0004252">
    <property type="term" value="F:serine-type endopeptidase activity"/>
    <property type="evidence" value="ECO:0007669"/>
    <property type="project" value="InterPro"/>
</dbReference>
<comment type="similarity">
    <text evidence="3 7">Belongs to the peptidase S26 family.</text>
</comment>
<keyword evidence="7" id="KW-0645">Protease</keyword>
<keyword evidence="10" id="KW-1185">Reference proteome</keyword>
<dbReference type="STRING" id="1121301.SAMN02745912_01761"/>
<dbReference type="AlphaFoldDB" id="A0A1M6NK29"/>
<dbReference type="PRINTS" id="PR00727">
    <property type="entry name" value="LEADERPTASE"/>
</dbReference>
<evidence type="ECO:0000256" key="7">
    <source>
        <dbReference type="RuleBase" id="RU362042"/>
    </source>
</evidence>
<keyword evidence="7" id="KW-0472">Membrane</keyword>
<dbReference type="CDD" id="cd06530">
    <property type="entry name" value="S26_SPase_I"/>
    <property type="match status" value="1"/>
</dbReference>